<protein>
    <submittedName>
        <fullName evidence="5">YesN/AraC family two-component response regulator</fullName>
    </submittedName>
</protein>
<proteinExistence type="predicted"/>
<dbReference type="SUPFAM" id="SSF51182">
    <property type="entry name" value="RmlC-like cupins"/>
    <property type="match status" value="1"/>
</dbReference>
<sequence length="234" mass="27508">MGADNQSMICERRTYRKEPYTHRHAYAQILFPLQGSMEIETVNGKQTLKDKSIVLLPQNLEHSFYCKSYNEFLVVDLPKLYVDTKDLRSERRFQKDQSWHAIRQLLLENTNQAKGHLLPHLVAIMKEKVSTHEYASIAHIHEQFSSPITVDSLASIEHFHPVYYVEWFKQKTGKTPRVYLEDYRIERAKELLIETNYSIAQIGKQVGYTYCSTFSRTFLKVTGVTPTSYRRIKR</sequence>
<dbReference type="InterPro" id="IPR014710">
    <property type="entry name" value="RmlC-like_jellyroll"/>
</dbReference>
<dbReference type="Gene3D" id="1.10.10.60">
    <property type="entry name" value="Homeodomain-like"/>
    <property type="match status" value="2"/>
</dbReference>
<keyword evidence="2" id="KW-0238">DNA-binding</keyword>
<dbReference type="RefSeq" id="WP_204699759.1">
    <property type="nucleotide sequence ID" value="NZ_JAFBEC010000021.1"/>
</dbReference>
<evidence type="ECO:0000256" key="2">
    <source>
        <dbReference type="ARBA" id="ARBA00023125"/>
    </source>
</evidence>
<dbReference type="InterPro" id="IPR009057">
    <property type="entry name" value="Homeodomain-like_sf"/>
</dbReference>
<reference evidence="5 6" key="1">
    <citation type="submission" date="2021-01" db="EMBL/GenBank/DDBJ databases">
        <title>Genomic Encyclopedia of Type Strains, Phase IV (KMG-IV): sequencing the most valuable type-strain genomes for metagenomic binning, comparative biology and taxonomic classification.</title>
        <authorList>
            <person name="Goeker M."/>
        </authorList>
    </citation>
    <scope>NUCLEOTIDE SEQUENCE [LARGE SCALE GENOMIC DNA]</scope>
    <source>
        <strain evidence="5 6">DSM 25540</strain>
    </source>
</reference>
<gene>
    <name evidence="5" type="ORF">JOD17_004163</name>
</gene>
<dbReference type="SMART" id="SM00342">
    <property type="entry name" value="HTH_ARAC"/>
    <property type="match status" value="1"/>
</dbReference>
<dbReference type="PRINTS" id="PR00032">
    <property type="entry name" value="HTHARAC"/>
</dbReference>
<name>A0ABS2PJ19_9BACL</name>
<keyword evidence="1" id="KW-0805">Transcription regulation</keyword>
<dbReference type="PROSITE" id="PS01124">
    <property type="entry name" value="HTH_ARAC_FAMILY_2"/>
    <property type="match status" value="1"/>
</dbReference>
<comment type="caution">
    <text evidence="5">The sequence shown here is derived from an EMBL/GenBank/DDBJ whole genome shotgun (WGS) entry which is preliminary data.</text>
</comment>
<dbReference type="InterPro" id="IPR020449">
    <property type="entry name" value="Tscrpt_reg_AraC-type_HTH"/>
</dbReference>
<feature type="domain" description="HTH araC/xylS-type" evidence="4">
    <location>
        <begin position="134"/>
        <end position="232"/>
    </location>
</feature>
<dbReference type="Proteomes" id="UP000741863">
    <property type="component" value="Unassembled WGS sequence"/>
</dbReference>
<keyword evidence="3" id="KW-0804">Transcription</keyword>
<dbReference type="Pfam" id="PF12833">
    <property type="entry name" value="HTH_18"/>
    <property type="match status" value="1"/>
</dbReference>
<evidence type="ECO:0000256" key="3">
    <source>
        <dbReference type="ARBA" id="ARBA00023163"/>
    </source>
</evidence>
<dbReference type="Gene3D" id="2.60.120.10">
    <property type="entry name" value="Jelly Rolls"/>
    <property type="match status" value="1"/>
</dbReference>
<dbReference type="PANTHER" id="PTHR43280">
    <property type="entry name" value="ARAC-FAMILY TRANSCRIPTIONAL REGULATOR"/>
    <property type="match status" value="1"/>
</dbReference>
<dbReference type="EMBL" id="JAFBEC010000021">
    <property type="protein sequence ID" value="MBM7635020.1"/>
    <property type="molecule type" value="Genomic_DNA"/>
</dbReference>
<dbReference type="InterPro" id="IPR011051">
    <property type="entry name" value="RmlC_Cupin_sf"/>
</dbReference>
<keyword evidence="6" id="KW-1185">Reference proteome</keyword>
<evidence type="ECO:0000256" key="1">
    <source>
        <dbReference type="ARBA" id="ARBA00023015"/>
    </source>
</evidence>
<accession>A0ABS2PJ19</accession>
<evidence type="ECO:0000313" key="5">
    <source>
        <dbReference type="EMBL" id="MBM7635020.1"/>
    </source>
</evidence>
<dbReference type="PANTHER" id="PTHR43280:SF26">
    <property type="entry name" value="ARAC-FAMILY TRANSCRIPTIONAL REGULATOR"/>
    <property type="match status" value="1"/>
</dbReference>
<evidence type="ECO:0000313" key="6">
    <source>
        <dbReference type="Proteomes" id="UP000741863"/>
    </source>
</evidence>
<dbReference type="InterPro" id="IPR018060">
    <property type="entry name" value="HTH_AraC"/>
</dbReference>
<dbReference type="SUPFAM" id="SSF46689">
    <property type="entry name" value="Homeodomain-like"/>
    <property type="match status" value="1"/>
</dbReference>
<evidence type="ECO:0000259" key="4">
    <source>
        <dbReference type="PROSITE" id="PS01124"/>
    </source>
</evidence>
<organism evidence="5 6">
    <name type="scientific">Geomicrobium sediminis</name>
    <dbReference type="NCBI Taxonomy" id="1347788"/>
    <lineage>
        <taxon>Bacteria</taxon>
        <taxon>Bacillati</taxon>
        <taxon>Bacillota</taxon>
        <taxon>Bacilli</taxon>
        <taxon>Bacillales</taxon>
        <taxon>Geomicrobium</taxon>
    </lineage>
</organism>